<accession>A0AAE8MNF8</accession>
<reference evidence="2" key="1">
    <citation type="submission" date="2018-03" db="EMBL/GenBank/DDBJ databases">
        <authorList>
            <person name="Guldener U."/>
        </authorList>
    </citation>
    <scope>NUCLEOTIDE SEQUENCE</scope>
</reference>
<feature type="transmembrane region" description="Helical" evidence="1">
    <location>
        <begin position="6"/>
        <end position="29"/>
    </location>
</feature>
<dbReference type="AlphaFoldDB" id="A0AAE8MNF8"/>
<sequence>MEVPRGLFGILSYIIKVAYKVCVTIFYVFDKDLF</sequence>
<evidence type="ECO:0000256" key="1">
    <source>
        <dbReference type="SAM" id="Phobius"/>
    </source>
</evidence>
<dbReference type="EMBL" id="ONZP01000670">
    <property type="protein sequence ID" value="SPJ89578.1"/>
    <property type="molecule type" value="Genomic_DNA"/>
</dbReference>
<keyword evidence="3" id="KW-1185">Reference proteome</keyword>
<proteinExistence type="predicted"/>
<evidence type="ECO:0000313" key="3">
    <source>
        <dbReference type="Proteomes" id="UP001187734"/>
    </source>
</evidence>
<evidence type="ECO:0000313" key="2">
    <source>
        <dbReference type="EMBL" id="SPJ89578.1"/>
    </source>
</evidence>
<keyword evidence="1" id="KW-1133">Transmembrane helix</keyword>
<protein>
    <submittedName>
        <fullName evidence="2">Uncharacterized protein</fullName>
    </submittedName>
</protein>
<comment type="caution">
    <text evidence="2">The sequence shown here is derived from an EMBL/GenBank/DDBJ whole genome shotgun (WGS) entry which is preliminary data.</text>
</comment>
<gene>
    <name evidence="2" type="ORF">FTOL_12939</name>
</gene>
<dbReference type="Proteomes" id="UP001187734">
    <property type="component" value="Unassembled WGS sequence"/>
</dbReference>
<keyword evidence="1" id="KW-0812">Transmembrane</keyword>
<organism evidence="2 3">
    <name type="scientific">Fusarium torulosum</name>
    <dbReference type="NCBI Taxonomy" id="33205"/>
    <lineage>
        <taxon>Eukaryota</taxon>
        <taxon>Fungi</taxon>
        <taxon>Dikarya</taxon>
        <taxon>Ascomycota</taxon>
        <taxon>Pezizomycotina</taxon>
        <taxon>Sordariomycetes</taxon>
        <taxon>Hypocreomycetidae</taxon>
        <taxon>Hypocreales</taxon>
        <taxon>Nectriaceae</taxon>
        <taxon>Fusarium</taxon>
    </lineage>
</organism>
<name>A0AAE8MNF8_9HYPO</name>
<keyword evidence="1" id="KW-0472">Membrane</keyword>